<dbReference type="PANTHER" id="PTHR11439">
    <property type="entry name" value="GAG-POL-RELATED RETROTRANSPOSON"/>
    <property type="match status" value="1"/>
</dbReference>
<accession>A0AAE0GYI0</accession>
<dbReference type="AlphaFoldDB" id="A0AAE0GYI0"/>
<name>A0AAE0GYI0_9CHLO</name>
<proteinExistence type="predicted"/>
<organism evidence="2 3">
    <name type="scientific">Cymbomonas tetramitiformis</name>
    <dbReference type="NCBI Taxonomy" id="36881"/>
    <lineage>
        <taxon>Eukaryota</taxon>
        <taxon>Viridiplantae</taxon>
        <taxon>Chlorophyta</taxon>
        <taxon>Pyramimonadophyceae</taxon>
        <taxon>Pyramimonadales</taxon>
        <taxon>Pyramimonadaceae</taxon>
        <taxon>Cymbomonas</taxon>
    </lineage>
</organism>
<evidence type="ECO:0000259" key="1">
    <source>
        <dbReference type="Pfam" id="PF07727"/>
    </source>
</evidence>
<dbReference type="EMBL" id="LGRX02001231">
    <property type="protein sequence ID" value="KAK3286545.1"/>
    <property type="molecule type" value="Genomic_DNA"/>
</dbReference>
<dbReference type="Proteomes" id="UP001190700">
    <property type="component" value="Unassembled WGS sequence"/>
</dbReference>
<reference evidence="2 3" key="1">
    <citation type="journal article" date="2015" name="Genome Biol. Evol.">
        <title>Comparative Genomics of a Bacterivorous Green Alga Reveals Evolutionary Causalities and Consequences of Phago-Mixotrophic Mode of Nutrition.</title>
        <authorList>
            <person name="Burns J.A."/>
            <person name="Paasch A."/>
            <person name="Narechania A."/>
            <person name="Kim E."/>
        </authorList>
    </citation>
    <scope>NUCLEOTIDE SEQUENCE [LARGE SCALE GENOMIC DNA]</scope>
    <source>
        <strain evidence="2 3">PLY_AMNH</strain>
    </source>
</reference>
<evidence type="ECO:0000313" key="2">
    <source>
        <dbReference type="EMBL" id="KAK3286545.1"/>
    </source>
</evidence>
<evidence type="ECO:0000313" key="3">
    <source>
        <dbReference type="Proteomes" id="UP001190700"/>
    </source>
</evidence>
<dbReference type="Pfam" id="PF07727">
    <property type="entry name" value="RVT_2"/>
    <property type="match status" value="1"/>
</dbReference>
<feature type="domain" description="Reverse transcriptase Ty1/copia-type" evidence="1">
    <location>
        <begin position="257"/>
        <end position="355"/>
    </location>
</feature>
<protein>
    <recommendedName>
        <fullName evidence="1">Reverse transcriptase Ty1/copia-type domain-containing protein</fullName>
    </recommendedName>
</protein>
<keyword evidence="3" id="KW-1185">Reference proteome</keyword>
<dbReference type="InterPro" id="IPR013103">
    <property type="entry name" value="RVT_2"/>
</dbReference>
<sequence>MWVTQRYPRHIYCMIQMLASKVANSGMGTFSERLGKLGKVVTTWDPSAVAPLRTNFMVTVLDAPNRDPLPGLVDTSVIELGAFLPEDSDEILAVLKVQAEDAVCWVALRAYLDGRPDRLSALFSCLEFGALSVHYPLFTEEVQVDSGLDNPEAAVICARAVHASTHPYCVVLLINFAFMDLPAGKMHFLPEHTCLVTQDEAPVAGKVAVLPEGVSSPKTYKQVLASPDAYQWLLSIQEELEALVGVKGALLAMSEEDIPAGCKLLGMSLVLRPKLDKYMQLQKRKSRICAKGNKQEYGVDYHDTFAPCTQLSSVRVVIVLALNLGLTAYHMDVETAFLNSTLEEGLYVRPPQGKEWFETSDTFIMSYDRRMQRSEVEPCLYFIRDAGLTVFILAYIDDYVIATGSKEWYDTFVTAFHSKYAYKDLGVLDLVMGIGLALAPSDGKDSSLPYRALLGQLYWGARCTRPDIMVAVSTLSRFCTTYGTEQFVALKQVVRYLKGTLDHEMVPRTASLPGGLWSGVDELPLH</sequence>
<dbReference type="PANTHER" id="PTHR11439:SF440">
    <property type="entry name" value="INTEGRASE CATALYTIC DOMAIN-CONTAINING PROTEIN"/>
    <property type="match status" value="1"/>
</dbReference>
<comment type="caution">
    <text evidence="2">The sequence shown here is derived from an EMBL/GenBank/DDBJ whole genome shotgun (WGS) entry which is preliminary data.</text>
</comment>
<gene>
    <name evidence="2" type="ORF">CYMTET_5910</name>
</gene>